<evidence type="ECO:0000313" key="1">
    <source>
        <dbReference type="EMBL" id="KZV13550.1"/>
    </source>
</evidence>
<sequence>MPADQQQPKQRNRYQQQWIRHAYVIISIDSSRDNFSNHLLNVHTSATAEFNSQHSKMLTNTCRFLAQSHATRDVCQQKLQFAPKPADLHASR</sequence>
<evidence type="ECO:0000313" key="2">
    <source>
        <dbReference type="Proteomes" id="UP000250235"/>
    </source>
</evidence>
<dbReference type="EMBL" id="KV035910">
    <property type="protein sequence ID" value="KZV13550.1"/>
    <property type="molecule type" value="Genomic_DNA"/>
</dbReference>
<organism evidence="1 2">
    <name type="scientific">Dorcoceras hygrometricum</name>
    <dbReference type="NCBI Taxonomy" id="472368"/>
    <lineage>
        <taxon>Eukaryota</taxon>
        <taxon>Viridiplantae</taxon>
        <taxon>Streptophyta</taxon>
        <taxon>Embryophyta</taxon>
        <taxon>Tracheophyta</taxon>
        <taxon>Spermatophyta</taxon>
        <taxon>Magnoliopsida</taxon>
        <taxon>eudicotyledons</taxon>
        <taxon>Gunneridae</taxon>
        <taxon>Pentapetalae</taxon>
        <taxon>asterids</taxon>
        <taxon>lamiids</taxon>
        <taxon>Lamiales</taxon>
        <taxon>Gesneriaceae</taxon>
        <taxon>Didymocarpoideae</taxon>
        <taxon>Trichosporeae</taxon>
        <taxon>Loxocarpinae</taxon>
        <taxon>Dorcoceras</taxon>
    </lineage>
</organism>
<dbReference type="AlphaFoldDB" id="A0A2Z7A3X9"/>
<proteinExistence type="predicted"/>
<accession>A0A2Z7A3X9</accession>
<reference evidence="1 2" key="1">
    <citation type="journal article" date="2015" name="Proc. Natl. Acad. Sci. U.S.A.">
        <title>The resurrection genome of Boea hygrometrica: A blueprint for survival of dehydration.</title>
        <authorList>
            <person name="Xiao L."/>
            <person name="Yang G."/>
            <person name="Zhang L."/>
            <person name="Yang X."/>
            <person name="Zhao S."/>
            <person name="Ji Z."/>
            <person name="Zhou Q."/>
            <person name="Hu M."/>
            <person name="Wang Y."/>
            <person name="Chen M."/>
            <person name="Xu Y."/>
            <person name="Jin H."/>
            <person name="Xiao X."/>
            <person name="Hu G."/>
            <person name="Bao F."/>
            <person name="Hu Y."/>
            <person name="Wan P."/>
            <person name="Li L."/>
            <person name="Deng X."/>
            <person name="Kuang T."/>
            <person name="Xiang C."/>
            <person name="Zhu J.K."/>
            <person name="Oliver M.J."/>
            <person name="He Y."/>
        </authorList>
    </citation>
    <scope>NUCLEOTIDE SEQUENCE [LARGE SCALE GENOMIC DNA]</scope>
    <source>
        <strain evidence="2">cv. XS01</strain>
    </source>
</reference>
<protein>
    <submittedName>
        <fullName evidence="1">Uncharacterized protein</fullName>
    </submittedName>
</protein>
<dbReference type="Proteomes" id="UP000250235">
    <property type="component" value="Unassembled WGS sequence"/>
</dbReference>
<name>A0A2Z7A3X9_9LAMI</name>
<keyword evidence="2" id="KW-1185">Reference proteome</keyword>
<gene>
    <name evidence="1" type="ORF">F511_45287</name>
</gene>